<keyword evidence="1" id="KW-0677">Repeat</keyword>
<dbReference type="Proteomes" id="UP000001542">
    <property type="component" value="Unassembled WGS sequence"/>
</dbReference>
<dbReference type="AlphaFoldDB" id="A2GKK5"/>
<dbReference type="Pfam" id="PF12796">
    <property type="entry name" value="Ank_2"/>
    <property type="match status" value="1"/>
</dbReference>
<dbReference type="VEuPathDB" id="TrichDB:TVAGG3_0645370"/>
<keyword evidence="4" id="KW-1185">Reference proteome</keyword>
<dbReference type="Gene3D" id="1.25.40.20">
    <property type="entry name" value="Ankyrin repeat-containing domain"/>
    <property type="match status" value="1"/>
</dbReference>
<evidence type="ECO:0000256" key="2">
    <source>
        <dbReference type="ARBA" id="ARBA00023043"/>
    </source>
</evidence>
<dbReference type="EMBL" id="DS116807">
    <property type="protein sequence ID" value="EAX82310.1"/>
    <property type="molecule type" value="Genomic_DNA"/>
</dbReference>
<accession>A2GKK5</accession>
<dbReference type="SMR" id="A2GKK5"/>
<dbReference type="InterPro" id="IPR002110">
    <property type="entry name" value="Ankyrin_rpt"/>
</dbReference>
<dbReference type="InterPro" id="IPR033635">
    <property type="entry name" value="ANKS1/Caskin"/>
</dbReference>
<evidence type="ECO:0000256" key="1">
    <source>
        <dbReference type="ARBA" id="ARBA00022737"/>
    </source>
</evidence>
<dbReference type="OrthoDB" id="539213at2759"/>
<dbReference type="STRING" id="5722.A2GKK5"/>
<dbReference type="VEuPathDB" id="TrichDB:TVAG_330090"/>
<dbReference type="KEGG" id="tva:4739941"/>
<evidence type="ECO:0000313" key="4">
    <source>
        <dbReference type="Proteomes" id="UP000001542"/>
    </source>
</evidence>
<sequence length="80" mass="8989">MLHYAAIYFCDVDFDLINFSLSSLVNMQDNEEKTALHYAAINGNTNFVKWLTGRADFEISDNEGKIPLHYATISGNVKTA</sequence>
<name>A2GKK5_TRIV3</name>
<dbReference type="PANTHER" id="PTHR24174:SF16">
    <property type="entry name" value="CASKIN-2"/>
    <property type="match status" value="1"/>
</dbReference>
<keyword evidence="2" id="KW-0040">ANK repeat</keyword>
<dbReference type="InParanoid" id="A2GKK5"/>
<dbReference type="SUPFAM" id="SSF48403">
    <property type="entry name" value="Ankyrin repeat"/>
    <property type="match status" value="1"/>
</dbReference>
<dbReference type="RefSeq" id="XP_001295240.1">
    <property type="nucleotide sequence ID" value="XM_001295239.1"/>
</dbReference>
<organism evidence="3 4">
    <name type="scientific">Trichomonas vaginalis (strain ATCC PRA-98 / G3)</name>
    <dbReference type="NCBI Taxonomy" id="412133"/>
    <lineage>
        <taxon>Eukaryota</taxon>
        <taxon>Metamonada</taxon>
        <taxon>Parabasalia</taxon>
        <taxon>Trichomonadida</taxon>
        <taxon>Trichomonadidae</taxon>
        <taxon>Trichomonas</taxon>
    </lineage>
</organism>
<dbReference type="PANTHER" id="PTHR24174">
    <property type="entry name" value="ANKYRIN REPEAT AND STERILE ALPHA MOTIF DOMAIN-CONTAINING PROTEIN 1"/>
    <property type="match status" value="1"/>
</dbReference>
<reference evidence="3" key="2">
    <citation type="journal article" date="2007" name="Science">
        <title>Draft genome sequence of the sexually transmitted pathogen Trichomonas vaginalis.</title>
        <authorList>
            <person name="Carlton J.M."/>
            <person name="Hirt R.P."/>
            <person name="Silva J.C."/>
            <person name="Delcher A.L."/>
            <person name="Schatz M."/>
            <person name="Zhao Q."/>
            <person name="Wortman J.R."/>
            <person name="Bidwell S.L."/>
            <person name="Alsmark U.C.M."/>
            <person name="Besteiro S."/>
            <person name="Sicheritz-Ponten T."/>
            <person name="Noel C.J."/>
            <person name="Dacks J.B."/>
            <person name="Foster P.G."/>
            <person name="Simillion C."/>
            <person name="Van de Peer Y."/>
            <person name="Miranda-Saavedra D."/>
            <person name="Barton G.J."/>
            <person name="Westrop G.D."/>
            <person name="Mueller S."/>
            <person name="Dessi D."/>
            <person name="Fiori P.L."/>
            <person name="Ren Q."/>
            <person name="Paulsen I."/>
            <person name="Zhang H."/>
            <person name="Bastida-Corcuera F.D."/>
            <person name="Simoes-Barbosa A."/>
            <person name="Brown M.T."/>
            <person name="Hayes R.D."/>
            <person name="Mukherjee M."/>
            <person name="Okumura C.Y."/>
            <person name="Schneider R."/>
            <person name="Smith A.J."/>
            <person name="Vanacova S."/>
            <person name="Villalvazo M."/>
            <person name="Haas B.J."/>
            <person name="Pertea M."/>
            <person name="Feldblyum T.V."/>
            <person name="Utterback T.R."/>
            <person name="Shu C.L."/>
            <person name="Osoegawa K."/>
            <person name="de Jong P.J."/>
            <person name="Hrdy I."/>
            <person name="Horvathova L."/>
            <person name="Zubacova Z."/>
            <person name="Dolezal P."/>
            <person name="Malik S.B."/>
            <person name="Logsdon J.M. Jr."/>
            <person name="Henze K."/>
            <person name="Gupta A."/>
            <person name="Wang C.C."/>
            <person name="Dunne R.L."/>
            <person name="Upcroft J.A."/>
            <person name="Upcroft P."/>
            <person name="White O."/>
            <person name="Salzberg S.L."/>
            <person name="Tang P."/>
            <person name="Chiu C.-H."/>
            <person name="Lee Y.-S."/>
            <person name="Embley T.M."/>
            <person name="Coombs G.H."/>
            <person name="Mottram J.C."/>
            <person name="Tachezy J."/>
            <person name="Fraser-Liggett C.M."/>
            <person name="Johnson P.J."/>
        </authorList>
    </citation>
    <scope>NUCLEOTIDE SEQUENCE [LARGE SCALE GENOMIC DNA]</scope>
    <source>
        <strain evidence="3">G3</strain>
    </source>
</reference>
<proteinExistence type="predicted"/>
<dbReference type="InterPro" id="IPR036770">
    <property type="entry name" value="Ankyrin_rpt-contain_sf"/>
</dbReference>
<reference evidence="3" key="1">
    <citation type="submission" date="2006-10" db="EMBL/GenBank/DDBJ databases">
        <authorList>
            <person name="Amadeo P."/>
            <person name="Zhao Q."/>
            <person name="Wortman J."/>
            <person name="Fraser-Liggett C."/>
            <person name="Carlton J."/>
        </authorList>
    </citation>
    <scope>NUCLEOTIDE SEQUENCE</scope>
    <source>
        <strain evidence="3">G3</strain>
    </source>
</reference>
<gene>
    <name evidence="3" type="ORF">TVAG_330090</name>
</gene>
<protein>
    <submittedName>
        <fullName evidence="3">Ankyrin repeat protein, putative</fullName>
    </submittedName>
</protein>
<evidence type="ECO:0000313" key="3">
    <source>
        <dbReference type="EMBL" id="EAX82310.1"/>
    </source>
</evidence>